<sequence length="572" mass="59758">MDTVMELEIGSGPDAGSYLVRVVRSTGGGDPVETIRLDVDDLAGLLPLLEASVLSSAVAARRVVPANEAALRDVGERLFAAAFRGEVAAEYRTSAAIAAERGSDLRLALRLTAPELAALPWETLYDPSSGTYLCRREPLVRHVTAGNPSPLAVQPPLRVLAMVSSPRGLPPLDVPAERDRLEEALRPQAEHGLVRLEWLEQASWASVHRTLLEDEWHVLHFIGHGDYDDVADEGVLALVGTDGRADLVPAHALADLLDEAEPTPRLVVLNSCESGAASRSDLLSGTAAALSHSGIHAVVAMQFPISDGAALAFARGFYTALANGRAVDEAVRSGRIDILGTGRGTLEWVTPVLYLRGDDGRLFTRPAEWVGSATPPSDGSGAAPPMAPVSAAAPPPGDQAIRGMLARPAFRWVAGGVVAVAIAAGVLFVLRPWEGAGDGSGTTVQGIGGTDRTVVTVEADADSTESGVWCEAGDRLDITATGEAWLDATATAAIGPDGLADGTSPETRLLESANTGELIGALEDTDEPPFAIGSFEQYICPVDGSLYLGVNDTRPGDNRGSFEVTVTHVPAQ</sequence>
<keyword evidence="5" id="KW-1185">Reference proteome</keyword>
<evidence type="ECO:0000256" key="1">
    <source>
        <dbReference type="SAM" id="MobiDB-lite"/>
    </source>
</evidence>
<evidence type="ECO:0000256" key="2">
    <source>
        <dbReference type="SAM" id="Phobius"/>
    </source>
</evidence>
<dbReference type="RefSeq" id="WP_155840290.1">
    <property type="nucleotide sequence ID" value="NZ_BAAAIA010000009.1"/>
</dbReference>
<dbReference type="InterPro" id="IPR024983">
    <property type="entry name" value="CHAT_dom"/>
</dbReference>
<dbReference type="Pfam" id="PF12770">
    <property type="entry name" value="CHAT"/>
    <property type="match status" value="1"/>
</dbReference>
<accession>A0A7C9HFQ3</accession>
<protein>
    <submittedName>
        <fullName evidence="4">CHAT domain-containing protein</fullName>
    </submittedName>
</protein>
<feature type="domain" description="CHAT" evidence="3">
    <location>
        <begin position="76"/>
        <end position="354"/>
    </location>
</feature>
<proteinExistence type="predicted"/>
<keyword evidence="2" id="KW-0472">Membrane</keyword>
<evidence type="ECO:0000259" key="3">
    <source>
        <dbReference type="Pfam" id="PF12770"/>
    </source>
</evidence>
<feature type="region of interest" description="Disordered" evidence="1">
    <location>
        <begin position="369"/>
        <end position="395"/>
    </location>
</feature>
<dbReference type="OrthoDB" id="8253226at2"/>
<feature type="transmembrane region" description="Helical" evidence="2">
    <location>
        <begin position="409"/>
        <end position="430"/>
    </location>
</feature>
<name>A0A7C9HFQ3_9MICO</name>
<feature type="compositionally biased region" description="Low complexity" evidence="1">
    <location>
        <begin position="382"/>
        <end position="392"/>
    </location>
</feature>
<organism evidence="4 5">
    <name type="scientific">Agromyces luteolus</name>
    <dbReference type="NCBI Taxonomy" id="88373"/>
    <lineage>
        <taxon>Bacteria</taxon>
        <taxon>Bacillati</taxon>
        <taxon>Actinomycetota</taxon>
        <taxon>Actinomycetes</taxon>
        <taxon>Micrococcales</taxon>
        <taxon>Microbacteriaceae</taxon>
        <taxon>Agromyces</taxon>
    </lineage>
</organism>
<gene>
    <name evidence="4" type="ORF">GLX25_00640</name>
</gene>
<evidence type="ECO:0000313" key="4">
    <source>
        <dbReference type="EMBL" id="MUN05626.1"/>
    </source>
</evidence>
<dbReference type="Proteomes" id="UP000480122">
    <property type="component" value="Unassembled WGS sequence"/>
</dbReference>
<keyword evidence="2" id="KW-1133">Transmembrane helix</keyword>
<dbReference type="AlphaFoldDB" id="A0A7C9HFQ3"/>
<dbReference type="Gene3D" id="2.60.120.430">
    <property type="entry name" value="Galactose-binding lectin"/>
    <property type="match status" value="1"/>
</dbReference>
<keyword evidence="2" id="KW-0812">Transmembrane</keyword>
<reference evidence="4 5" key="1">
    <citation type="submission" date="2019-11" db="EMBL/GenBank/DDBJ databases">
        <title>Agromyces kandeliae sp. nov., isolated from mangrove soil.</title>
        <authorList>
            <person name="Wang R."/>
        </authorList>
    </citation>
    <scope>NUCLEOTIDE SEQUENCE [LARGE SCALE GENOMIC DNA]</scope>
    <source>
        <strain evidence="4 5">JCM 11431</strain>
    </source>
</reference>
<comment type="caution">
    <text evidence="4">The sequence shown here is derived from an EMBL/GenBank/DDBJ whole genome shotgun (WGS) entry which is preliminary data.</text>
</comment>
<evidence type="ECO:0000313" key="5">
    <source>
        <dbReference type="Proteomes" id="UP000480122"/>
    </source>
</evidence>
<dbReference type="EMBL" id="WODA01000002">
    <property type="protein sequence ID" value="MUN05626.1"/>
    <property type="molecule type" value="Genomic_DNA"/>
</dbReference>